<dbReference type="Gene3D" id="3.40.30.10">
    <property type="entry name" value="Glutaredoxin"/>
    <property type="match status" value="1"/>
</dbReference>
<feature type="domain" description="DSBA-like thioredoxin" evidence="1">
    <location>
        <begin position="18"/>
        <end position="169"/>
    </location>
</feature>
<sequence length="223" mass="24403">MTIPPYDPGAAAANELRVDYFLDVICPWCWIGLRNLRSALHTLQTQQPQLDVKLLWHASSLLPHIPMDGVPYQAFYDARLGSREAVLARRAQVQGHADTVGIRIAFDAIERFPNSMLACALVNAAQEQLHADAMFAFLESIYDAYFVRGQDLGDTTVLTQLADAHGVTASPEALLTTGMRQGALAPGGVPHYVFNRRIQRTGAVPAPDLLDAMQEALTHRATA</sequence>
<dbReference type="Proteomes" id="UP000516028">
    <property type="component" value="Chromosome"/>
</dbReference>
<accession>A0A7H0GH66</accession>
<dbReference type="PANTHER" id="PTHR13887:SF41">
    <property type="entry name" value="THIOREDOXIN SUPERFAMILY PROTEIN"/>
    <property type="match status" value="1"/>
</dbReference>
<dbReference type="RefSeq" id="WP_187723312.1">
    <property type="nucleotide sequence ID" value="NZ_CP060783.1"/>
</dbReference>
<keyword evidence="3" id="KW-1185">Reference proteome</keyword>
<dbReference type="SUPFAM" id="SSF52833">
    <property type="entry name" value="Thioredoxin-like"/>
    <property type="match status" value="1"/>
</dbReference>
<dbReference type="AlphaFoldDB" id="A0A7H0GH66"/>
<dbReference type="EMBL" id="CP060783">
    <property type="protein sequence ID" value="QNP47632.1"/>
    <property type="molecule type" value="Genomic_DNA"/>
</dbReference>
<dbReference type="InterPro" id="IPR001853">
    <property type="entry name" value="DSBA-like_thioredoxin_dom"/>
</dbReference>
<evidence type="ECO:0000259" key="1">
    <source>
        <dbReference type="Pfam" id="PF01323"/>
    </source>
</evidence>
<proteinExistence type="predicted"/>
<dbReference type="PANTHER" id="PTHR13887">
    <property type="entry name" value="GLUTATHIONE S-TRANSFERASE KAPPA"/>
    <property type="match status" value="1"/>
</dbReference>
<evidence type="ECO:0000313" key="2">
    <source>
        <dbReference type="EMBL" id="QNP47632.1"/>
    </source>
</evidence>
<dbReference type="KEGG" id="daer:H9K75_15605"/>
<dbReference type="Pfam" id="PF01323">
    <property type="entry name" value="DSBA"/>
    <property type="match status" value="1"/>
</dbReference>
<reference evidence="2 3" key="1">
    <citation type="submission" date="2020-08" db="EMBL/GenBank/DDBJ databases">
        <title>Genome sequence of Diaphorobacter aerolatus KACC 16536T.</title>
        <authorList>
            <person name="Hyun D.-W."/>
            <person name="Bae J.-W."/>
        </authorList>
    </citation>
    <scope>NUCLEOTIDE SEQUENCE [LARGE SCALE GENOMIC DNA]</scope>
    <source>
        <strain evidence="2 3">KACC 16536</strain>
    </source>
</reference>
<gene>
    <name evidence="2" type="ORF">H9K75_15605</name>
</gene>
<organism evidence="2 3">
    <name type="scientific">Diaphorobacter aerolatus</name>
    <dbReference type="NCBI Taxonomy" id="1288495"/>
    <lineage>
        <taxon>Bacteria</taxon>
        <taxon>Pseudomonadati</taxon>
        <taxon>Pseudomonadota</taxon>
        <taxon>Betaproteobacteria</taxon>
        <taxon>Burkholderiales</taxon>
        <taxon>Comamonadaceae</taxon>
        <taxon>Diaphorobacter</taxon>
    </lineage>
</organism>
<dbReference type="InterPro" id="IPR036249">
    <property type="entry name" value="Thioredoxin-like_sf"/>
</dbReference>
<dbReference type="GO" id="GO:0016491">
    <property type="term" value="F:oxidoreductase activity"/>
    <property type="evidence" value="ECO:0007669"/>
    <property type="project" value="InterPro"/>
</dbReference>
<protein>
    <submittedName>
        <fullName evidence="2">DsbA family protein</fullName>
    </submittedName>
</protein>
<name>A0A7H0GH66_9BURK</name>
<evidence type="ECO:0000313" key="3">
    <source>
        <dbReference type="Proteomes" id="UP000516028"/>
    </source>
</evidence>